<dbReference type="PANTHER" id="PTHR31221:SF193">
    <property type="entry name" value="WRKY TRANSCRIPTION FACTOR PROTEIN 1-RELATED"/>
    <property type="match status" value="1"/>
</dbReference>
<feature type="non-terminal residue" evidence="8">
    <location>
        <position position="1"/>
    </location>
</feature>
<protein>
    <recommendedName>
        <fullName evidence="7">WRKY domain-containing protein</fullName>
    </recommendedName>
</protein>
<dbReference type="InterPro" id="IPR044810">
    <property type="entry name" value="WRKY_plant"/>
</dbReference>
<dbReference type="RefSeq" id="XP_002951986.1">
    <property type="nucleotide sequence ID" value="XM_002951940.1"/>
</dbReference>
<sequence>RWRKYGQKQVKGSPFPRAYYKCTHAGCTVRKHVERSAEDETRFVVTYEGTHNHRAP</sequence>
<evidence type="ECO:0000256" key="1">
    <source>
        <dbReference type="ARBA" id="ARBA00004123"/>
    </source>
</evidence>
<dbReference type="SUPFAM" id="SSF118290">
    <property type="entry name" value="WRKY DNA-binding domain"/>
    <property type="match status" value="1"/>
</dbReference>
<reference evidence="8 9" key="1">
    <citation type="journal article" date="2010" name="Science">
        <title>Genomic analysis of organismal complexity in the multicellular green alga Volvox carteri.</title>
        <authorList>
            <person name="Prochnik S.E."/>
            <person name="Umen J."/>
            <person name="Nedelcu A.M."/>
            <person name="Hallmann A."/>
            <person name="Miller S.M."/>
            <person name="Nishii I."/>
            <person name="Ferris P."/>
            <person name="Kuo A."/>
            <person name="Mitros T."/>
            <person name="Fritz-Laylin L.K."/>
            <person name="Hellsten U."/>
            <person name="Chapman J."/>
            <person name="Simakov O."/>
            <person name="Rensing S.A."/>
            <person name="Terry A."/>
            <person name="Pangilinan J."/>
            <person name="Kapitonov V."/>
            <person name="Jurka J."/>
            <person name="Salamov A."/>
            <person name="Shapiro H."/>
            <person name="Schmutz J."/>
            <person name="Grimwood J."/>
            <person name="Lindquist E."/>
            <person name="Lucas S."/>
            <person name="Grigoriev I.V."/>
            <person name="Schmitt R."/>
            <person name="Kirk D."/>
            <person name="Rokhsar D.S."/>
        </authorList>
    </citation>
    <scope>NUCLEOTIDE SEQUENCE [LARGE SCALE GENOMIC DNA]</scope>
    <source>
        <strain evidence="9">f. Nagariensis / Eve</strain>
    </source>
</reference>
<dbReference type="Pfam" id="PF03106">
    <property type="entry name" value="WRKY"/>
    <property type="match status" value="1"/>
</dbReference>
<keyword evidence="4" id="KW-0238">DNA-binding</keyword>
<dbReference type="Gene3D" id="2.20.25.80">
    <property type="entry name" value="WRKY domain"/>
    <property type="match status" value="1"/>
</dbReference>
<dbReference type="STRING" id="3068.D8TZY8"/>
<dbReference type="FunFam" id="2.20.25.80:FF:000006">
    <property type="entry name" value="WRKY transcription factor"/>
    <property type="match status" value="1"/>
</dbReference>
<dbReference type="Proteomes" id="UP000001058">
    <property type="component" value="Unassembled WGS sequence"/>
</dbReference>
<dbReference type="InParanoid" id="D8TZY8"/>
<dbReference type="InterPro" id="IPR003657">
    <property type="entry name" value="WRKY_dom"/>
</dbReference>
<keyword evidence="3" id="KW-0805">Transcription regulation</keyword>
<evidence type="ECO:0000256" key="5">
    <source>
        <dbReference type="ARBA" id="ARBA00023163"/>
    </source>
</evidence>
<dbReference type="GO" id="GO:0043565">
    <property type="term" value="F:sequence-specific DNA binding"/>
    <property type="evidence" value="ECO:0007669"/>
    <property type="project" value="InterPro"/>
</dbReference>
<evidence type="ECO:0000256" key="2">
    <source>
        <dbReference type="ARBA" id="ARBA00022737"/>
    </source>
</evidence>
<dbReference type="SMART" id="SM00774">
    <property type="entry name" value="WRKY"/>
    <property type="match status" value="1"/>
</dbReference>
<keyword evidence="5" id="KW-0804">Transcription</keyword>
<gene>
    <name evidence="8" type="ORF">VOLCADRAFT_48963</name>
</gene>
<dbReference type="GO" id="GO:0005634">
    <property type="term" value="C:nucleus"/>
    <property type="evidence" value="ECO:0007669"/>
    <property type="project" value="UniProtKB-SubCell"/>
</dbReference>
<evidence type="ECO:0000313" key="9">
    <source>
        <dbReference type="Proteomes" id="UP000001058"/>
    </source>
</evidence>
<proteinExistence type="predicted"/>
<keyword evidence="2" id="KW-0677">Repeat</keyword>
<dbReference type="KEGG" id="vcn:VOLCADRAFT_48963"/>
<dbReference type="OrthoDB" id="1918969at2759"/>
<feature type="non-terminal residue" evidence="8">
    <location>
        <position position="56"/>
    </location>
</feature>
<dbReference type="PANTHER" id="PTHR31221">
    <property type="entry name" value="WRKY TRANSCRIPTION FACTOR PROTEIN 1-RELATED"/>
    <property type="match status" value="1"/>
</dbReference>
<accession>D8TZY8</accession>
<keyword evidence="9" id="KW-1185">Reference proteome</keyword>
<evidence type="ECO:0000313" key="8">
    <source>
        <dbReference type="EMBL" id="EFJ47091.1"/>
    </source>
</evidence>
<dbReference type="AlphaFoldDB" id="D8TZY8"/>
<evidence type="ECO:0000256" key="3">
    <source>
        <dbReference type="ARBA" id="ARBA00023015"/>
    </source>
</evidence>
<evidence type="ECO:0000256" key="4">
    <source>
        <dbReference type="ARBA" id="ARBA00023125"/>
    </source>
</evidence>
<evidence type="ECO:0000256" key="6">
    <source>
        <dbReference type="ARBA" id="ARBA00023242"/>
    </source>
</evidence>
<name>D8TZY8_VOLCA</name>
<evidence type="ECO:0000259" key="7">
    <source>
        <dbReference type="PROSITE" id="PS50811"/>
    </source>
</evidence>
<organism evidence="9">
    <name type="scientific">Volvox carteri f. nagariensis</name>
    <dbReference type="NCBI Taxonomy" id="3068"/>
    <lineage>
        <taxon>Eukaryota</taxon>
        <taxon>Viridiplantae</taxon>
        <taxon>Chlorophyta</taxon>
        <taxon>core chlorophytes</taxon>
        <taxon>Chlorophyceae</taxon>
        <taxon>CS clade</taxon>
        <taxon>Chlamydomonadales</taxon>
        <taxon>Volvocaceae</taxon>
        <taxon>Volvox</taxon>
    </lineage>
</organism>
<dbReference type="GeneID" id="9617205"/>
<comment type="subcellular location">
    <subcellularLocation>
        <location evidence="1">Nucleus</location>
    </subcellularLocation>
</comment>
<dbReference type="InterPro" id="IPR036576">
    <property type="entry name" value="WRKY_dom_sf"/>
</dbReference>
<dbReference type="EMBL" id="GL378347">
    <property type="protein sequence ID" value="EFJ47091.1"/>
    <property type="molecule type" value="Genomic_DNA"/>
</dbReference>
<feature type="domain" description="WRKY" evidence="7">
    <location>
        <begin position="1"/>
        <end position="56"/>
    </location>
</feature>
<keyword evidence="6" id="KW-0539">Nucleus</keyword>
<dbReference type="PROSITE" id="PS50811">
    <property type="entry name" value="WRKY"/>
    <property type="match status" value="1"/>
</dbReference>
<dbReference type="GO" id="GO:0003700">
    <property type="term" value="F:DNA-binding transcription factor activity"/>
    <property type="evidence" value="ECO:0007669"/>
    <property type="project" value="InterPro"/>
</dbReference>